<dbReference type="AlphaFoldDB" id="A0A426XYB0"/>
<proteinExistence type="predicted"/>
<evidence type="ECO:0000313" key="2">
    <source>
        <dbReference type="EMBL" id="RRT44452.1"/>
    </source>
</evidence>
<sequence length="130" mass="15147">MLNIFSKVLRFDLYRPIWAVHTGLTRYRYADRPLLGGTIEISRRRSISIVGGRLREKEDEGEEEKGEKKEIPALLWFPTRSITRGRFFVGGLPSPLRETRLERRGELPAREQGDASSSRGRMRRRFVSPF</sequence>
<dbReference type="Proteomes" id="UP000287651">
    <property type="component" value="Unassembled WGS sequence"/>
</dbReference>
<dbReference type="EMBL" id="AMZH03016455">
    <property type="protein sequence ID" value="RRT44452.1"/>
    <property type="molecule type" value="Genomic_DNA"/>
</dbReference>
<protein>
    <submittedName>
        <fullName evidence="2">Uncharacterized protein</fullName>
    </submittedName>
</protein>
<accession>A0A426XYB0</accession>
<organism evidence="2 3">
    <name type="scientific">Ensete ventricosum</name>
    <name type="common">Abyssinian banana</name>
    <name type="synonym">Musa ensete</name>
    <dbReference type="NCBI Taxonomy" id="4639"/>
    <lineage>
        <taxon>Eukaryota</taxon>
        <taxon>Viridiplantae</taxon>
        <taxon>Streptophyta</taxon>
        <taxon>Embryophyta</taxon>
        <taxon>Tracheophyta</taxon>
        <taxon>Spermatophyta</taxon>
        <taxon>Magnoliopsida</taxon>
        <taxon>Liliopsida</taxon>
        <taxon>Zingiberales</taxon>
        <taxon>Musaceae</taxon>
        <taxon>Ensete</taxon>
    </lineage>
</organism>
<feature type="compositionally biased region" description="Basic residues" evidence="1">
    <location>
        <begin position="120"/>
        <end position="130"/>
    </location>
</feature>
<gene>
    <name evidence="2" type="ORF">B296_00047144</name>
</gene>
<feature type="compositionally biased region" description="Basic and acidic residues" evidence="1">
    <location>
        <begin position="99"/>
        <end position="113"/>
    </location>
</feature>
<name>A0A426XYB0_ENSVE</name>
<evidence type="ECO:0000256" key="1">
    <source>
        <dbReference type="SAM" id="MobiDB-lite"/>
    </source>
</evidence>
<comment type="caution">
    <text evidence="2">The sequence shown here is derived from an EMBL/GenBank/DDBJ whole genome shotgun (WGS) entry which is preliminary data.</text>
</comment>
<reference evidence="2 3" key="1">
    <citation type="journal article" date="2014" name="Agronomy (Basel)">
        <title>A Draft Genome Sequence for Ensete ventricosum, the Drought-Tolerant Tree Against Hunger.</title>
        <authorList>
            <person name="Harrison J."/>
            <person name="Moore K.A."/>
            <person name="Paszkiewicz K."/>
            <person name="Jones T."/>
            <person name="Grant M."/>
            <person name="Ambacheew D."/>
            <person name="Muzemil S."/>
            <person name="Studholme D.J."/>
        </authorList>
    </citation>
    <scope>NUCLEOTIDE SEQUENCE [LARGE SCALE GENOMIC DNA]</scope>
</reference>
<feature type="region of interest" description="Disordered" evidence="1">
    <location>
        <begin position="99"/>
        <end position="130"/>
    </location>
</feature>
<evidence type="ECO:0000313" key="3">
    <source>
        <dbReference type="Proteomes" id="UP000287651"/>
    </source>
</evidence>